<dbReference type="Gene3D" id="1.10.530.10">
    <property type="match status" value="1"/>
</dbReference>
<dbReference type="GO" id="GO:0008933">
    <property type="term" value="F:peptidoglycan lytic transglycosylase activity"/>
    <property type="evidence" value="ECO:0007669"/>
    <property type="project" value="TreeGrafter"/>
</dbReference>
<accession>F5REG1</accession>
<dbReference type="OrthoDB" id="9772911at2"/>
<dbReference type="NCBIfam" id="TIGR02282">
    <property type="entry name" value="MltB"/>
    <property type="match status" value="1"/>
</dbReference>
<keyword evidence="5" id="KW-1185">Reference proteome</keyword>
<evidence type="ECO:0000256" key="1">
    <source>
        <dbReference type="PIRSR" id="PIRSR611757-1"/>
    </source>
</evidence>
<dbReference type="InterPro" id="IPR011757">
    <property type="entry name" value="Lytic_transglycosylase_MltB"/>
</dbReference>
<protein>
    <submittedName>
        <fullName evidence="4">Membrane-bound lytic murein transglycosylase B</fullName>
    </submittedName>
</protein>
<dbReference type="EMBL" id="AFHG01000052">
    <property type="protein sequence ID" value="EGK71292.1"/>
    <property type="molecule type" value="Genomic_DNA"/>
</dbReference>
<keyword evidence="2" id="KW-0732">Signal</keyword>
<feature type="active site" evidence="1">
    <location>
        <position position="141"/>
    </location>
</feature>
<dbReference type="FunFam" id="1.10.8.350:FF:000001">
    <property type="entry name" value="Lytic murein transglycosylase B"/>
    <property type="match status" value="1"/>
</dbReference>
<evidence type="ECO:0000313" key="5">
    <source>
        <dbReference type="Proteomes" id="UP000005019"/>
    </source>
</evidence>
<dbReference type="InterPro" id="IPR023346">
    <property type="entry name" value="Lysozyme-like_dom_sf"/>
</dbReference>
<evidence type="ECO:0000259" key="3">
    <source>
        <dbReference type="Pfam" id="PF13406"/>
    </source>
</evidence>
<proteinExistence type="predicted"/>
<dbReference type="Gene3D" id="1.10.8.350">
    <property type="entry name" value="Bacterial muramidase"/>
    <property type="match status" value="1"/>
</dbReference>
<comment type="caution">
    <text evidence="4">The sequence shown here is derived from an EMBL/GenBank/DDBJ whole genome shotgun (WGS) entry which is preliminary data.</text>
</comment>
<sequence length="344" mass="37784">MTEMLASSSAARRHFMTAAGALLLAPALPLRAAPSTTPDNFAERDDVRAFCAELAAAHGFDEAWLLDRFAGVRLLPKVIQLIRPPSSPAVKSWTRYRSRFIEPLRIRAGREFLAEHAASFERAEQDFGVPREVVAAIIGVETIYGRHTGDFELLSALSTLAFTWPPRAELFRRELGELFLLAREQSRDVAAFRGSYAGALGYPQFLPSSWRRYAVDFDGDGRADLIGSPVDAIGSVAAYLSAHGWEAGEPVAQRIRITDEAAAPLVAAGVEPSIDTATLDSAGARPLRGGELIAKPATLVDLVTPDAQTEYWLGFRNFYAITRYNRSYFYAMAVFQLSQELRQG</sequence>
<reference evidence="4 5" key="1">
    <citation type="journal article" date="2011" name="J. Bacteriol.">
        <title>Genome sequence of Methyloversatilis universalis FAM5T, a methylotrophic representative of the order Rhodocyclales.</title>
        <authorList>
            <person name="Kittichotirat W."/>
            <person name="Good N.M."/>
            <person name="Hall R."/>
            <person name="Bringel F."/>
            <person name="Lajus A."/>
            <person name="Medigue C."/>
            <person name="Smalley N.E."/>
            <person name="Beck D."/>
            <person name="Bumgarner R."/>
            <person name="Vuilleumier S."/>
            <person name="Kalyuzhnaya M.G."/>
        </authorList>
    </citation>
    <scope>NUCLEOTIDE SEQUENCE [LARGE SCALE GENOMIC DNA]</scope>
    <source>
        <strain evidence="5">ATCC BAA-1314 / JCM 13912 / FAM5</strain>
    </source>
</reference>
<dbReference type="AlphaFoldDB" id="F5REG1"/>
<dbReference type="SUPFAM" id="SSF53955">
    <property type="entry name" value="Lysozyme-like"/>
    <property type="match status" value="1"/>
</dbReference>
<dbReference type="STRING" id="1000565.METUNv1_02682"/>
<gene>
    <name evidence="4" type="ORF">METUNv1_02682</name>
</gene>
<dbReference type="GO" id="GO:0009253">
    <property type="term" value="P:peptidoglycan catabolic process"/>
    <property type="evidence" value="ECO:0007669"/>
    <property type="project" value="TreeGrafter"/>
</dbReference>
<dbReference type="PANTHER" id="PTHR30163">
    <property type="entry name" value="MEMBRANE-BOUND LYTIC MUREIN TRANSGLYCOSYLASE B"/>
    <property type="match status" value="1"/>
</dbReference>
<dbReference type="InterPro" id="IPR043426">
    <property type="entry name" value="MltB-like"/>
</dbReference>
<feature type="domain" description="Transglycosylase SLT" evidence="3">
    <location>
        <begin position="44"/>
        <end position="339"/>
    </location>
</feature>
<evidence type="ECO:0000313" key="4">
    <source>
        <dbReference type="EMBL" id="EGK71292.1"/>
    </source>
</evidence>
<feature type="signal peptide" evidence="2">
    <location>
        <begin position="1"/>
        <end position="32"/>
    </location>
</feature>
<feature type="chain" id="PRO_5003327192" evidence="2">
    <location>
        <begin position="33"/>
        <end position="344"/>
    </location>
</feature>
<dbReference type="Proteomes" id="UP000005019">
    <property type="component" value="Unassembled WGS sequence"/>
</dbReference>
<dbReference type="RefSeq" id="WP_008062498.1">
    <property type="nucleotide sequence ID" value="NZ_AFHG01000052.1"/>
</dbReference>
<dbReference type="InterPro" id="IPR006311">
    <property type="entry name" value="TAT_signal"/>
</dbReference>
<evidence type="ECO:0000256" key="2">
    <source>
        <dbReference type="SAM" id="SignalP"/>
    </source>
</evidence>
<dbReference type="CDD" id="cd13399">
    <property type="entry name" value="Slt35-like"/>
    <property type="match status" value="1"/>
</dbReference>
<dbReference type="PANTHER" id="PTHR30163:SF9">
    <property type="entry name" value="MEMBRANE-BOUND LYTIC MUREIN TRANSGLYCOSYLASE B"/>
    <property type="match status" value="1"/>
</dbReference>
<name>F5REG1_METUF</name>
<organism evidence="4 5">
    <name type="scientific">Methyloversatilis universalis (strain ATCC BAA-1314 / DSM 25237 / JCM 13912 / CCUG 52030 / FAM5)</name>
    <dbReference type="NCBI Taxonomy" id="1000565"/>
    <lineage>
        <taxon>Bacteria</taxon>
        <taxon>Pseudomonadati</taxon>
        <taxon>Pseudomonadota</taxon>
        <taxon>Betaproteobacteria</taxon>
        <taxon>Nitrosomonadales</taxon>
        <taxon>Sterolibacteriaceae</taxon>
        <taxon>Methyloversatilis</taxon>
    </lineage>
</organism>
<dbReference type="InterPro" id="IPR031304">
    <property type="entry name" value="SLT_2"/>
</dbReference>
<dbReference type="eggNOG" id="COG2951">
    <property type="taxonomic scope" value="Bacteria"/>
</dbReference>
<dbReference type="Pfam" id="PF13406">
    <property type="entry name" value="SLT_2"/>
    <property type="match status" value="1"/>
</dbReference>
<dbReference type="PROSITE" id="PS51318">
    <property type="entry name" value="TAT"/>
    <property type="match status" value="1"/>
</dbReference>